<reference evidence="7" key="1">
    <citation type="submission" date="2022-12" db="EMBL/GenBank/DDBJ databases">
        <title>Isolation and characterisation of novel Methanocorpusculum spp. from native Australian herbivores indicates the genus is ancestrally host-associated.</title>
        <authorList>
            <person name="Volmer J.G."/>
            <person name="Soo R.M."/>
            <person name="Evans P.N."/>
            <person name="Hoedt E.C."/>
            <person name="Astorga Alsina A.L."/>
            <person name="Woodcroft B.J."/>
            <person name="Tyson G.W."/>
            <person name="Hugenholtz P."/>
            <person name="Morrison M."/>
        </authorList>
    </citation>
    <scope>NUCLEOTIDE SEQUENCE</scope>
    <source>
        <strain evidence="7">CW153</strain>
    </source>
</reference>
<evidence type="ECO:0000313" key="7">
    <source>
        <dbReference type="EMBL" id="MCZ0861656.1"/>
    </source>
</evidence>
<keyword evidence="8" id="KW-1185">Reference proteome</keyword>
<evidence type="ECO:0000256" key="4">
    <source>
        <dbReference type="ARBA" id="ARBA00022989"/>
    </source>
</evidence>
<feature type="domain" description="Single Cache" evidence="6">
    <location>
        <begin position="317"/>
        <end position="417"/>
    </location>
</feature>
<sequence length="544" mass="59880">MLALTLMAFSAGCISQPLQTHHTLEEEYADQLAVAENLTRAVGVSVTMANLALQDAANTIAEDPTNETLVHQVFGSLYLKYTSVKALMIVDTEKRITLVEPTANPFMSSLLNVTIEDPHFTYSANSPPLTLVDWTYGFNVTTAILPMVTGDGTYAGILIVALDPSLYYESLVHSYEPAEKYDVWIVDEAGYVIHSPEHDLKSENIHDIHTPDQTELARVLEKILSTKSGVETYAAYSYGALSVVTRVAAWDTVSPTAERNISGPTVIVTSDVGTTQQVGYPTRSTDLKLEEFVREAYLFAKKTGKEAALAEFSKQDGQFTTKEYYTVAFDMNGTLLANPFYPQGIGMNWMLEEDENGVAAVLAYTFRAGQGGGYITHVHENPEHNLNVEVMLSYIQPIDETWYIAAGEYHPEITAVVPASKRLEMLKYAREIAAFITIEGWEPALAAMNNGSYYRDDIELSIYDFAGNSIYHDPEPWSTGNLLGVTDIYGASIGRGTIALARIGGGFGYINLPSESHGTTQLSLKYMQPIGDDRFILLTIPMNT</sequence>
<dbReference type="RefSeq" id="WP_268921827.1">
    <property type="nucleotide sequence ID" value="NZ_JAPTGC010000001.1"/>
</dbReference>
<keyword evidence="5" id="KW-0472">Membrane</keyword>
<proteinExistence type="predicted"/>
<dbReference type="Proteomes" id="UP001141336">
    <property type="component" value="Unassembled WGS sequence"/>
</dbReference>
<evidence type="ECO:0000256" key="1">
    <source>
        <dbReference type="ARBA" id="ARBA00004651"/>
    </source>
</evidence>
<keyword evidence="2" id="KW-1003">Cell membrane</keyword>
<gene>
    <name evidence="7" type="ORF">O0S09_00105</name>
</gene>
<name>A0ABT4IIU8_9EURY</name>
<comment type="subcellular location">
    <subcellularLocation>
        <location evidence="1">Cell membrane</location>
        <topology evidence="1">Multi-pass membrane protein</topology>
    </subcellularLocation>
</comment>
<evidence type="ECO:0000256" key="5">
    <source>
        <dbReference type="ARBA" id="ARBA00023136"/>
    </source>
</evidence>
<comment type="caution">
    <text evidence="7">The sequence shown here is derived from an EMBL/GenBank/DDBJ whole genome shotgun (WGS) entry which is preliminary data.</text>
</comment>
<evidence type="ECO:0000256" key="2">
    <source>
        <dbReference type="ARBA" id="ARBA00022475"/>
    </source>
</evidence>
<keyword evidence="3" id="KW-0812">Transmembrane</keyword>
<dbReference type="InterPro" id="IPR033480">
    <property type="entry name" value="sCache_2"/>
</dbReference>
<evidence type="ECO:0000256" key="3">
    <source>
        <dbReference type="ARBA" id="ARBA00022692"/>
    </source>
</evidence>
<keyword evidence="4" id="KW-1133">Transmembrane helix</keyword>
<accession>A0ABT4IIU8</accession>
<evidence type="ECO:0000259" key="6">
    <source>
        <dbReference type="Pfam" id="PF17200"/>
    </source>
</evidence>
<dbReference type="EMBL" id="JAPTGC010000001">
    <property type="protein sequence ID" value="MCZ0861656.1"/>
    <property type="molecule type" value="Genomic_DNA"/>
</dbReference>
<dbReference type="Gene3D" id="3.30.450.20">
    <property type="entry name" value="PAS domain"/>
    <property type="match status" value="2"/>
</dbReference>
<organism evidence="7 8">
    <name type="scientific">Methanocorpusculum vombati</name>
    <dbReference type="NCBI Taxonomy" id="3002864"/>
    <lineage>
        <taxon>Archaea</taxon>
        <taxon>Methanobacteriati</taxon>
        <taxon>Methanobacteriota</taxon>
        <taxon>Stenosarchaea group</taxon>
        <taxon>Methanomicrobia</taxon>
        <taxon>Methanomicrobiales</taxon>
        <taxon>Methanocorpusculaceae</taxon>
        <taxon>Methanocorpusculum</taxon>
    </lineage>
</organism>
<dbReference type="Pfam" id="PF17200">
    <property type="entry name" value="sCache_2"/>
    <property type="match status" value="1"/>
</dbReference>
<evidence type="ECO:0000313" key="8">
    <source>
        <dbReference type="Proteomes" id="UP001141336"/>
    </source>
</evidence>
<protein>
    <submittedName>
        <fullName evidence="7">Cache domain-containing protein</fullName>
    </submittedName>
</protein>